<keyword evidence="3" id="KW-1185">Reference proteome</keyword>
<reference evidence="2 3" key="1">
    <citation type="submission" date="2024-09" db="EMBL/GenBank/DDBJ databases">
        <title>Chromosome-scale assembly of Riccia sorocarpa.</title>
        <authorList>
            <person name="Paukszto L."/>
        </authorList>
    </citation>
    <scope>NUCLEOTIDE SEQUENCE [LARGE SCALE GENOMIC DNA]</scope>
    <source>
        <strain evidence="2">LP-2024</strain>
        <tissue evidence="2">Aerial parts of the thallus</tissue>
    </source>
</reference>
<dbReference type="Proteomes" id="UP001633002">
    <property type="component" value="Unassembled WGS sequence"/>
</dbReference>
<name>A0ABD3GYA4_9MARC</name>
<gene>
    <name evidence="2" type="ORF">R1sor_000846</name>
</gene>
<dbReference type="EMBL" id="JBJQOH010000006">
    <property type="protein sequence ID" value="KAL3682824.1"/>
    <property type="molecule type" value="Genomic_DNA"/>
</dbReference>
<evidence type="ECO:0000256" key="1">
    <source>
        <dbReference type="SAM" id="SignalP"/>
    </source>
</evidence>
<sequence length="123" mass="13446">MPLPLPLPPLLLPVLPVLLPVLPVLPAAPHRRKSYQPPVLSSVELCEQIGDHPPRLQSLCLDLLRVHLLEAVLADVMGVVSMVSSPFFPLNSTSSSQIDYSASNFPSGPKIDCSARIRDLKFY</sequence>
<accession>A0ABD3GYA4</accession>
<feature type="signal peptide" evidence="1">
    <location>
        <begin position="1"/>
        <end position="26"/>
    </location>
</feature>
<evidence type="ECO:0008006" key="4">
    <source>
        <dbReference type="Google" id="ProtNLM"/>
    </source>
</evidence>
<evidence type="ECO:0000313" key="3">
    <source>
        <dbReference type="Proteomes" id="UP001633002"/>
    </source>
</evidence>
<evidence type="ECO:0000313" key="2">
    <source>
        <dbReference type="EMBL" id="KAL3682824.1"/>
    </source>
</evidence>
<keyword evidence="1" id="KW-0732">Signal</keyword>
<protein>
    <recommendedName>
        <fullName evidence="4">Secreted protein</fullName>
    </recommendedName>
</protein>
<dbReference type="AlphaFoldDB" id="A0ABD3GYA4"/>
<feature type="chain" id="PRO_5044809828" description="Secreted protein" evidence="1">
    <location>
        <begin position="27"/>
        <end position="123"/>
    </location>
</feature>
<organism evidence="2 3">
    <name type="scientific">Riccia sorocarpa</name>
    <dbReference type="NCBI Taxonomy" id="122646"/>
    <lineage>
        <taxon>Eukaryota</taxon>
        <taxon>Viridiplantae</taxon>
        <taxon>Streptophyta</taxon>
        <taxon>Embryophyta</taxon>
        <taxon>Marchantiophyta</taxon>
        <taxon>Marchantiopsida</taxon>
        <taxon>Marchantiidae</taxon>
        <taxon>Marchantiales</taxon>
        <taxon>Ricciaceae</taxon>
        <taxon>Riccia</taxon>
    </lineage>
</organism>
<proteinExistence type="predicted"/>
<comment type="caution">
    <text evidence="2">The sequence shown here is derived from an EMBL/GenBank/DDBJ whole genome shotgun (WGS) entry which is preliminary data.</text>
</comment>